<dbReference type="Gene3D" id="3.90.550.50">
    <property type="match status" value="1"/>
</dbReference>
<name>B6QMF0_TALMQ</name>
<sequence length="511" mass="58349">MLPRKFYKDNRKIPLGFMLLTTTLFLYYLSLHKETVSNFDIPSEQHYSRTDDSSATDGLLQALQEQQKIQTEEHYAESDHQPGVPSHQPSHSSSPPAYTAPNPDYGSQGALKTSEVALLLKTGASLVWKRLPIHLLTSLAPERIAAENTIIYSDVPDVIGSYQLVDVLANTSSRTVLRSPDFQPYLLQEDFDEKQGWIEGDIAGPIGGWKLDKYKFLPLINHAGQSQPDAKWYIYMEDDAFIFLPNLLQHLATFDWKDAWYIGSLAVKHGEIFAHGGAGFALSRGAWEKTFGTDKDIIEKYENFTEAHGCGDHVLGHVLKDHGVSFGETHEAEQFTFGFNPESYWNMWYGKANWCKPIFSMHHMHLKDISRSYNVEKAWDFAKNGLMRYRDIYHSFIAPVTRRRIEWWDNRSSSHAISSSEAKAGENMWIPESVNTRDSWLKSWESVDDCEEACLAWPECVQWSFYEDLCKMSDRVVLGTGYTSTDPRRLTALKTTSGWVSKRVEQWACGN</sequence>
<protein>
    <recommendedName>
        <fullName evidence="4">N-acetylgalactosaminide beta-1,3-galactosyltransferase</fullName>
        <ecNumber evidence="4">2.4.1.122</ecNumber>
    </recommendedName>
</protein>
<dbReference type="GO" id="GO:0000166">
    <property type="term" value="F:nucleotide binding"/>
    <property type="evidence" value="ECO:0007669"/>
    <property type="project" value="UniProtKB-KW"/>
</dbReference>
<evidence type="ECO:0000256" key="6">
    <source>
        <dbReference type="ARBA" id="ARBA00022679"/>
    </source>
</evidence>
<feature type="compositionally biased region" description="Low complexity" evidence="12">
    <location>
        <begin position="81"/>
        <end position="96"/>
    </location>
</feature>
<proteinExistence type="inferred from homology"/>
<evidence type="ECO:0000256" key="5">
    <source>
        <dbReference type="ARBA" id="ARBA00022676"/>
    </source>
</evidence>
<evidence type="ECO:0000259" key="14">
    <source>
        <dbReference type="Pfam" id="PF02434"/>
    </source>
</evidence>
<dbReference type="HOGENOM" id="CLU_022549_2_0_1"/>
<dbReference type="PANTHER" id="PTHR23033">
    <property type="entry name" value="BETA1,3-GALACTOSYLTRANSFERASE"/>
    <property type="match status" value="1"/>
</dbReference>
<dbReference type="OrthoDB" id="414175at2759"/>
<evidence type="ECO:0000313" key="16">
    <source>
        <dbReference type="Proteomes" id="UP000001294"/>
    </source>
</evidence>
<feature type="region of interest" description="Disordered" evidence="12">
    <location>
        <begin position="66"/>
        <end position="106"/>
    </location>
</feature>
<evidence type="ECO:0000256" key="13">
    <source>
        <dbReference type="SAM" id="Phobius"/>
    </source>
</evidence>
<accession>B6QMF0</accession>
<feature type="domain" description="Fringe-like glycosyltransferase" evidence="14">
    <location>
        <begin position="227"/>
        <end position="290"/>
    </location>
</feature>
<dbReference type="STRING" id="441960.B6QMF0"/>
<keyword evidence="5" id="KW-0328">Glycosyltransferase</keyword>
<dbReference type="InterPro" id="IPR003378">
    <property type="entry name" value="Fringe-like_glycosylTrfase"/>
</dbReference>
<keyword evidence="10 13" id="KW-1133">Transmembrane helix</keyword>
<reference evidence="16" key="1">
    <citation type="journal article" date="2015" name="Genome Announc.">
        <title>Genome sequence of the AIDS-associated pathogen Penicillium marneffei (ATCC18224) and its near taxonomic relative Talaromyces stipitatus (ATCC10500).</title>
        <authorList>
            <person name="Nierman W.C."/>
            <person name="Fedorova-Abrams N.D."/>
            <person name="Andrianopoulos A."/>
        </authorList>
    </citation>
    <scope>NUCLEOTIDE SEQUENCE [LARGE SCALE GENOMIC DNA]</scope>
    <source>
        <strain evidence="16">ATCC 18224 / CBS 334.59 / QM 7333</strain>
    </source>
</reference>
<gene>
    <name evidence="15" type="ORF">PMAA_050700</name>
</gene>
<keyword evidence="6" id="KW-0808">Transferase</keyword>
<dbReference type="GO" id="GO:0016263">
    <property type="term" value="F:glycoprotein-N-acetylgalactosamine 3-beta-galactosyltransferase activity"/>
    <property type="evidence" value="ECO:0007669"/>
    <property type="project" value="UniProtKB-EC"/>
</dbReference>
<dbReference type="AlphaFoldDB" id="B6QMF0"/>
<keyword evidence="8" id="KW-0547">Nucleotide-binding</keyword>
<keyword evidence="16" id="KW-1185">Reference proteome</keyword>
<dbReference type="Proteomes" id="UP000001294">
    <property type="component" value="Unassembled WGS sequence"/>
</dbReference>
<dbReference type="Pfam" id="PF02434">
    <property type="entry name" value="Fringe"/>
    <property type="match status" value="1"/>
</dbReference>
<keyword evidence="11 13" id="KW-0472">Membrane</keyword>
<dbReference type="InterPro" id="IPR026050">
    <property type="entry name" value="C1GALT1/C1GALT1_chp1"/>
</dbReference>
<evidence type="ECO:0000256" key="7">
    <source>
        <dbReference type="ARBA" id="ARBA00022692"/>
    </source>
</evidence>
<dbReference type="VEuPathDB" id="FungiDB:PMAA_050700"/>
<comment type="similarity">
    <text evidence="3">Belongs to the glycosyltransferase 31 family. Beta3-Gal-T subfamily.</text>
</comment>
<evidence type="ECO:0000256" key="3">
    <source>
        <dbReference type="ARBA" id="ARBA00006462"/>
    </source>
</evidence>
<evidence type="ECO:0000256" key="2">
    <source>
        <dbReference type="ARBA" id="ARBA00004922"/>
    </source>
</evidence>
<keyword evidence="9" id="KW-0735">Signal-anchor</keyword>
<dbReference type="PhylomeDB" id="B6QMF0"/>
<comment type="subcellular location">
    <subcellularLocation>
        <location evidence="1">Membrane</location>
        <topology evidence="1">Single-pass type II membrane protein</topology>
    </subcellularLocation>
</comment>
<comment type="pathway">
    <text evidence="2">Protein modification; protein glycosylation.</text>
</comment>
<evidence type="ECO:0000256" key="4">
    <source>
        <dbReference type="ARBA" id="ARBA00012557"/>
    </source>
</evidence>
<evidence type="ECO:0000256" key="9">
    <source>
        <dbReference type="ARBA" id="ARBA00022968"/>
    </source>
</evidence>
<dbReference type="GO" id="GO:0016020">
    <property type="term" value="C:membrane"/>
    <property type="evidence" value="ECO:0007669"/>
    <property type="project" value="UniProtKB-SubCell"/>
</dbReference>
<feature type="transmembrane region" description="Helical" evidence="13">
    <location>
        <begin position="12"/>
        <end position="29"/>
    </location>
</feature>
<keyword evidence="7 13" id="KW-0812">Transmembrane</keyword>
<feature type="compositionally biased region" description="Basic and acidic residues" evidence="12">
    <location>
        <begin position="70"/>
        <end position="80"/>
    </location>
</feature>
<evidence type="ECO:0000256" key="8">
    <source>
        <dbReference type="ARBA" id="ARBA00022741"/>
    </source>
</evidence>
<dbReference type="EMBL" id="DS995903">
    <property type="protein sequence ID" value="EEA21252.1"/>
    <property type="molecule type" value="Genomic_DNA"/>
</dbReference>
<dbReference type="EC" id="2.4.1.122" evidence="4"/>
<dbReference type="PANTHER" id="PTHR23033:SF47">
    <property type="entry name" value="APPLE DOMAIN-CONTAINING PROTEIN-RELATED"/>
    <property type="match status" value="1"/>
</dbReference>
<evidence type="ECO:0000313" key="15">
    <source>
        <dbReference type="EMBL" id="EEA21252.1"/>
    </source>
</evidence>
<evidence type="ECO:0000256" key="11">
    <source>
        <dbReference type="ARBA" id="ARBA00023136"/>
    </source>
</evidence>
<evidence type="ECO:0000256" key="1">
    <source>
        <dbReference type="ARBA" id="ARBA00004606"/>
    </source>
</evidence>
<evidence type="ECO:0000256" key="10">
    <source>
        <dbReference type="ARBA" id="ARBA00022989"/>
    </source>
</evidence>
<evidence type="ECO:0000256" key="12">
    <source>
        <dbReference type="SAM" id="MobiDB-lite"/>
    </source>
</evidence>
<organism evidence="15 16">
    <name type="scientific">Talaromyces marneffei (strain ATCC 18224 / CBS 334.59 / QM 7333)</name>
    <name type="common">Penicillium marneffei</name>
    <dbReference type="NCBI Taxonomy" id="441960"/>
    <lineage>
        <taxon>Eukaryota</taxon>
        <taxon>Fungi</taxon>
        <taxon>Dikarya</taxon>
        <taxon>Ascomycota</taxon>
        <taxon>Pezizomycotina</taxon>
        <taxon>Eurotiomycetes</taxon>
        <taxon>Eurotiomycetidae</taxon>
        <taxon>Eurotiales</taxon>
        <taxon>Trichocomaceae</taxon>
        <taxon>Talaromyces</taxon>
        <taxon>Talaromyces sect. Talaromyces</taxon>
    </lineage>
</organism>